<feature type="region of interest" description="Disordered" evidence="1">
    <location>
        <begin position="27"/>
        <end position="67"/>
    </location>
</feature>
<dbReference type="Proteomes" id="UP000325313">
    <property type="component" value="Unassembled WGS sequence"/>
</dbReference>
<reference evidence="2 3" key="1">
    <citation type="submission" date="2019-05" db="EMBL/GenBank/DDBJ databases">
        <title>Emergence of the Ug99 lineage of the wheat stem rust pathogen through somatic hybridization.</title>
        <authorList>
            <person name="Li F."/>
            <person name="Upadhyaya N.M."/>
            <person name="Sperschneider J."/>
            <person name="Matny O."/>
            <person name="Nguyen-Phuc H."/>
            <person name="Mago R."/>
            <person name="Raley C."/>
            <person name="Miller M.E."/>
            <person name="Silverstein K.A.T."/>
            <person name="Henningsen E."/>
            <person name="Hirsch C.D."/>
            <person name="Visser B."/>
            <person name="Pretorius Z.A."/>
            <person name="Steffenson B.J."/>
            <person name="Schwessinger B."/>
            <person name="Dodds P.N."/>
            <person name="Figueroa M."/>
        </authorList>
    </citation>
    <scope>NUCLEOTIDE SEQUENCE [LARGE SCALE GENOMIC DNA]</scope>
    <source>
        <strain evidence="2 3">Ug99</strain>
    </source>
</reference>
<dbReference type="EMBL" id="VDEP01000182">
    <property type="protein sequence ID" value="KAA1125166.1"/>
    <property type="molecule type" value="Genomic_DNA"/>
</dbReference>
<accession>A0A5B0RH34</accession>
<organism evidence="2 3">
    <name type="scientific">Puccinia graminis f. sp. tritici</name>
    <dbReference type="NCBI Taxonomy" id="56615"/>
    <lineage>
        <taxon>Eukaryota</taxon>
        <taxon>Fungi</taxon>
        <taxon>Dikarya</taxon>
        <taxon>Basidiomycota</taxon>
        <taxon>Pucciniomycotina</taxon>
        <taxon>Pucciniomycetes</taxon>
        <taxon>Pucciniales</taxon>
        <taxon>Pucciniaceae</taxon>
        <taxon>Puccinia</taxon>
    </lineage>
</organism>
<protein>
    <submittedName>
        <fullName evidence="2">Uncharacterized protein</fullName>
    </submittedName>
</protein>
<dbReference type="AlphaFoldDB" id="A0A5B0RH34"/>
<evidence type="ECO:0000313" key="2">
    <source>
        <dbReference type="EMBL" id="KAA1125166.1"/>
    </source>
</evidence>
<sequence>MLASLEDSTQQAQSSYVTFAKTGTPISSTIRPRLNIPPSSFNRQTTASQASIHTPSTVETPSTSPVRIFPKRVSSPSSQQIDHHAFHRPNSHNRSHAWGALLSGNALDVDPSGRPRMAHICLRPFRYTLASPRQQMWKPRVSPGAHWNPAGPGPTVLQTLFSSISLDPTQCMPLQLQGLQLNLNPLKS</sequence>
<name>A0A5B0RH34_PUCGR</name>
<feature type="compositionally biased region" description="Polar residues" evidence="1">
    <location>
        <begin position="37"/>
        <end position="53"/>
    </location>
</feature>
<evidence type="ECO:0000256" key="1">
    <source>
        <dbReference type="SAM" id="MobiDB-lite"/>
    </source>
</evidence>
<evidence type="ECO:0000313" key="3">
    <source>
        <dbReference type="Proteomes" id="UP000325313"/>
    </source>
</evidence>
<feature type="compositionally biased region" description="Low complexity" evidence="1">
    <location>
        <begin position="54"/>
        <end position="66"/>
    </location>
</feature>
<gene>
    <name evidence="2" type="ORF">PGTUg99_007881</name>
</gene>
<proteinExistence type="predicted"/>
<comment type="caution">
    <text evidence="2">The sequence shown here is derived from an EMBL/GenBank/DDBJ whole genome shotgun (WGS) entry which is preliminary data.</text>
</comment>